<dbReference type="GO" id="GO:0051920">
    <property type="term" value="F:peroxiredoxin activity"/>
    <property type="evidence" value="ECO:0007669"/>
    <property type="project" value="InterPro"/>
</dbReference>
<feature type="domain" description="Carboxymuconolactone decarboxylase-like" evidence="1">
    <location>
        <begin position="16"/>
        <end position="94"/>
    </location>
</feature>
<dbReference type="AlphaFoldDB" id="A0A7W7D766"/>
<dbReference type="PANTHER" id="PTHR34846:SF7">
    <property type="entry name" value="BLL7811 PROTEIN"/>
    <property type="match status" value="1"/>
</dbReference>
<dbReference type="NCBIfam" id="TIGR00778">
    <property type="entry name" value="ahpD_dom"/>
    <property type="match status" value="1"/>
</dbReference>
<comment type="caution">
    <text evidence="2">The sequence shown here is derived from an EMBL/GenBank/DDBJ whole genome shotgun (WGS) entry which is preliminary data.</text>
</comment>
<dbReference type="RefSeq" id="WP_184880178.1">
    <property type="nucleotide sequence ID" value="NZ_BOOV01000027.1"/>
</dbReference>
<evidence type="ECO:0000313" key="3">
    <source>
        <dbReference type="Proteomes" id="UP000542210"/>
    </source>
</evidence>
<dbReference type="PANTHER" id="PTHR34846">
    <property type="entry name" value="4-CARBOXYMUCONOLACTONE DECARBOXYLASE FAMILY PROTEIN (AFU_ORTHOLOGUE AFUA_6G11590)"/>
    <property type="match status" value="1"/>
</dbReference>
<dbReference type="InterPro" id="IPR003779">
    <property type="entry name" value="CMD-like"/>
</dbReference>
<keyword evidence="2" id="KW-0575">Peroxidase</keyword>
<dbReference type="Gene3D" id="1.20.1290.10">
    <property type="entry name" value="AhpD-like"/>
    <property type="match status" value="1"/>
</dbReference>
<dbReference type="SUPFAM" id="SSF69118">
    <property type="entry name" value="AhpD-like"/>
    <property type="match status" value="1"/>
</dbReference>
<reference evidence="2 3" key="1">
    <citation type="submission" date="2020-08" db="EMBL/GenBank/DDBJ databases">
        <title>Sequencing the genomes of 1000 actinobacteria strains.</title>
        <authorList>
            <person name="Klenk H.-P."/>
        </authorList>
    </citation>
    <scope>NUCLEOTIDE SEQUENCE [LARGE SCALE GENOMIC DNA]</scope>
    <source>
        <strain evidence="2 3">DSM 45784</strain>
    </source>
</reference>
<keyword evidence="2" id="KW-0560">Oxidoreductase</keyword>
<sequence>MQPRMDNFAKIAAEGYRAMQAVEAYLGRSEVPDSLLELVRIRASQINGCGFCLDMHHHTAKRAGETDERLFAVAGWREAPYYTSEERAALALTEAVTRLADGEGVPDAVWDDAADNFDEKSLAALVVAIAQINSWNRINVTIRSVAGSHRHAVAAS</sequence>
<name>A0A7W7D766_9ACTN</name>
<gene>
    <name evidence="2" type="ORF">BJ982_002768</name>
</gene>
<protein>
    <submittedName>
        <fullName evidence="2">AhpD family alkylhydroperoxidase</fullName>
    </submittedName>
</protein>
<dbReference type="InterPro" id="IPR029032">
    <property type="entry name" value="AhpD-like"/>
</dbReference>
<evidence type="ECO:0000313" key="2">
    <source>
        <dbReference type="EMBL" id="MBB4701224.1"/>
    </source>
</evidence>
<proteinExistence type="predicted"/>
<dbReference type="Proteomes" id="UP000542210">
    <property type="component" value="Unassembled WGS sequence"/>
</dbReference>
<keyword evidence="3" id="KW-1185">Reference proteome</keyword>
<dbReference type="EMBL" id="JACHND010000001">
    <property type="protein sequence ID" value="MBB4701224.1"/>
    <property type="molecule type" value="Genomic_DNA"/>
</dbReference>
<evidence type="ECO:0000259" key="1">
    <source>
        <dbReference type="Pfam" id="PF02627"/>
    </source>
</evidence>
<organism evidence="2 3">
    <name type="scientific">Sphaerisporangium siamense</name>
    <dbReference type="NCBI Taxonomy" id="795645"/>
    <lineage>
        <taxon>Bacteria</taxon>
        <taxon>Bacillati</taxon>
        <taxon>Actinomycetota</taxon>
        <taxon>Actinomycetes</taxon>
        <taxon>Streptosporangiales</taxon>
        <taxon>Streptosporangiaceae</taxon>
        <taxon>Sphaerisporangium</taxon>
    </lineage>
</organism>
<dbReference type="Pfam" id="PF02627">
    <property type="entry name" value="CMD"/>
    <property type="match status" value="1"/>
</dbReference>
<accession>A0A7W7D766</accession>
<dbReference type="InterPro" id="IPR004675">
    <property type="entry name" value="AhpD_core"/>
</dbReference>